<sequence length="364" mass="41793">MGIGIMYHHLRTKFRENSGSQNLKITKRWNIHILFLGCSVQRAVTRECFLLGIEKDNHQTSSFPHYLLRRFFFPHWWRCSNLPKKTLKKAWLCLCGICQQDPIEVYPFPPANLAGRLADGRVEFIQCELGYWGTLLGVKFDWKLQLELVGTKLSLYFNLTSSPKQCSCTPGLELVHTKPRNKLAAKFSNQCGCPKGTQSKKKSNIHQSSCISCHRSLNFSSFLNSVRGVHSTLNSTVSSLIHHFIKTFNHVSTSTTTIPKSSSSFILLPSIVPHSCPYTTFALSGEIIPLFHSFPLVFLRFSSVFLQPSVFLNTTLAFFQKSTHRFFYAHNIKLINLGNFEIYIFLFLFYTLIFYGSFMYNYIC</sequence>
<dbReference type="AlphaFoldDB" id="A0A0L6UCX2"/>
<dbReference type="Proteomes" id="UP000037035">
    <property type="component" value="Unassembled WGS sequence"/>
</dbReference>
<keyword evidence="1" id="KW-0472">Membrane</keyword>
<organism evidence="2 3">
    <name type="scientific">Puccinia sorghi</name>
    <dbReference type="NCBI Taxonomy" id="27349"/>
    <lineage>
        <taxon>Eukaryota</taxon>
        <taxon>Fungi</taxon>
        <taxon>Dikarya</taxon>
        <taxon>Basidiomycota</taxon>
        <taxon>Pucciniomycotina</taxon>
        <taxon>Pucciniomycetes</taxon>
        <taxon>Pucciniales</taxon>
        <taxon>Pucciniaceae</taxon>
        <taxon>Puccinia</taxon>
    </lineage>
</organism>
<keyword evidence="1" id="KW-1133">Transmembrane helix</keyword>
<gene>
    <name evidence="2" type="ORF">VP01_791g1</name>
</gene>
<proteinExistence type="predicted"/>
<dbReference type="EMBL" id="LAVV01013405">
    <property type="protein sequence ID" value="KNZ45675.1"/>
    <property type="molecule type" value="Genomic_DNA"/>
</dbReference>
<comment type="caution">
    <text evidence="2">The sequence shown here is derived from an EMBL/GenBank/DDBJ whole genome shotgun (WGS) entry which is preliminary data.</text>
</comment>
<protein>
    <submittedName>
        <fullName evidence="2">Uncharacterized protein</fullName>
    </submittedName>
</protein>
<keyword evidence="1" id="KW-0812">Transmembrane</keyword>
<reference evidence="2 3" key="1">
    <citation type="submission" date="2015-08" db="EMBL/GenBank/DDBJ databases">
        <title>Next Generation Sequencing and Analysis of the Genome of Puccinia sorghi L Schw, the Causal Agent of Maize Common Rust.</title>
        <authorList>
            <person name="Rochi L."/>
            <person name="Burguener G."/>
            <person name="Darino M."/>
            <person name="Turjanski A."/>
            <person name="Kreff E."/>
            <person name="Dieguez M.J."/>
            <person name="Sacco F."/>
        </authorList>
    </citation>
    <scope>NUCLEOTIDE SEQUENCE [LARGE SCALE GENOMIC DNA]</scope>
    <source>
        <strain evidence="2 3">RO10H11247</strain>
    </source>
</reference>
<feature type="transmembrane region" description="Helical" evidence="1">
    <location>
        <begin position="340"/>
        <end position="363"/>
    </location>
</feature>
<keyword evidence="3" id="KW-1185">Reference proteome</keyword>
<evidence type="ECO:0000313" key="3">
    <source>
        <dbReference type="Proteomes" id="UP000037035"/>
    </source>
</evidence>
<evidence type="ECO:0000256" key="1">
    <source>
        <dbReference type="SAM" id="Phobius"/>
    </source>
</evidence>
<evidence type="ECO:0000313" key="2">
    <source>
        <dbReference type="EMBL" id="KNZ45675.1"/>
    </source>
</evidence>
<accession>A0A0L6UCX2</accession>
<feature type="transmembrane region" description="Helical" evidence="1">
    <location>
        <begin position="297"/>
        <end position="319"/>
    </location>
</feature>
<dbReference type="VEuPathDB" id="FungiDB:VP01_791g1"/>
<name>A0A0L6UCX2_9BASI</name>